<evidence type="ECO:0000313" key="4">
    <source>
        <dbReference type="Proteomes" id="UP001159427"/>
    </source>
</evidence>
<proteinExistence type="predicted"/>
<keyword evidence="4" id="KW-1185">Reference proteome</keyword>
<feature type="region of interest" description="Disordered" evidence="1">
    <location>
        <begin position="1"/>
        <end position="31"/>
    </location>
</feature>
<dbReference type="Pfam" id="PF00629">
    <property type="entry name" value="MAM"/>
    <property type="match status" value="1"/>
</dbReference>
<dbReference type="InterPro" id="IPR051560">
    <property type="entry name" value="MAM_domain-containing"/>
</dbReference>
<comment type="caution">
    <text evidence="3">The sequence shown here is derived from an EMBL/GenBank/DDBJ whole genome shotgun (WGS) entry which is preliminary data.</text>
</comment>
<dbReference type="InterPro" id="IPR013320">
    <property type="entry name" value="ConA-like_dom_sf"/>
</dbReference>
<evidence type="ECO:0000256" key="1">
    <source>
        <dbReference type="SAM" id="MobiDB-lite"/>
    </source>
</evidence>
<evidence type="ECO:0000313" key="3">
    <source>
        <dbReference type="EMBL" id="CAH3014428.1"/>
    </source>
</evidence>
<gene>
    <name evidence="3" type="ORF">PEVE_00043680</name>
</gene>
<reference evidence="3 4" key="1">
    <citation type="submission" date="2022-05" db="EMBL/GenBank/DDBJ databases">
        <authorList>
            <consortium name="Genoscope - CEA"/>
            <person name="William W."/>
        </authorList>
    </citation>
    <scope>NUCLEOTIDE SEQUENCE [LARGE SCALE GENOMIC DNA]</scope>
</reference>
<dbReference type="PANTHER" id="PTHR23282:SF142">
    <property type="entry name" value="MAM DOMAIN-CONTAINING PROTEIN"/>
    <property type="match status" value="1"/>
</dbReference>
<feature type="compositionally biased region" description="Low complexity" evidence="1">
    <location>
        <begin position="18"/>
        <end position="29"/>
    </location>
</feature>
<dbReference type="CDD" id="cd06263">
    <property type="entry name" value="MAM"/>
    <property type="match status" value="1"/>
</dbReference>
<evidence type="ECO:0000259" key="2">
    <source>
        <dbReference type="PROSITE" id="PS50060"/>
    </source>
</evidence>
<feature type="compositionally biased region" description="Basic and acidic residues" evidence="1">
    <location>
        <begin position="1"/>
        <end position="16"/>
    </location>
</feature>
<dbReference type="EMBL" id="CALNXI010000009">
    <property type="protein sequence ID" value="CAH3014428.1"/>
    <property type="molecule type" value="Genomic_DNA"/>
</dbReference>
<dbReference type="SUPFAM" id="SSF49899">
    <property type="entry name" value="Concanavalin A-like lectins/glucanases"/>
    <property type="match status" value="1"/>
</dbReference>
<dbReference type="PROSITE" id="PS50060">
    <property type="entry name" value="MAM_2"/>
    <property type="match status" value="1"/>
</dbReference>
<feature type="domain" description="MAM" evidence="2">
    <location>
        <begin position="1"/>
        <end position="146"/>
    </location>
</feature>
<protein>
    <recommendedName>
        <fullName evidence="2">MAM domain-containing protein</fullName>
    </recommendedName>
</protein>
<dbReference type="Gene3D" id="2.60.120.200">
    <property type="match status" value="1"/>
</dbReference>
<dbReference type="Proteomes" id="UP001159427">
    <property type="component" value="Unassembled WGS sequence"/>
</dbReference>
<organism evidence="3 4">
    <name type="scientific">Porites evermanni</name>
    <dbReference type="NCBI Taxonomy" id="104178"/>
    <lineage>
        <taxon>Eukaryota</taxon>
        <taxon>Metazoa</taxon>
        <taxon>Cnidaria</taxon>
        <taxon>Anthozoa</taxon>
        <taxon>Hexacorallia</taxon>
        <taxon>Scleractinia</taxon>
        <taxon>Fungiina</taxon>
        <taxon>Poritidae</taxon>
        <taxon>Porites</taxon>
    </lineage>
</organism>
<sequence length="146" mass="16143">MCGFEQGKDDKFDWTRHSGSTPSSDTGPPFDHTTGTGYYMYIEASSPRQLGDFMNAKLYSPPLKFQGNACLKFYYHMLGVTIESLRVTINGKLVFYESGNRGDKWRKATIDASSILGLHRVIFEGVVGSSHLDAGDIAIDDFSLTA</sequence>
<name>A0ABN8LG19_9CNID</name>
<dbReference type="InterPro" id="IPR000998">
    <property type="entry name" value="MAM_dom"/>
</dbReference>
<accession>A0ABN8LG19</accession>
<dbReference type="SMART" id="SM00137">
    <property type="entry name" value="MAM"/>
    <property type="match status" value="1"/>
</dbReference>
<feature type="non-terminal residue" evidence="3">
    <location>
        <position position="146"/>
    </location>
</feature>
<dbReference type="PANTHER" id="PTHR23282">
    <property type="entry name" value="APICAL ENDOSOMAL GLYCOPROTEIN PRECURSOR"/>
    <property type="match status" value="1"/>
</dbReference>